<accession>A0AAE1AG70</accession>
<dbReference type="Proteomes" id="UP001283361">
    <property type="component" value="Unassembled WGS sequence"/>
</dbReference>
<organism evidence="1 2">
    <name type="scientific">Elysia crispata</name>
    <name type="common">lettuce slug</name>
    <dbReference type="NCBI Taxonomy" id="231223"/>
    <lineage>
        <taxon>Eukaryota</taxon>
        <taxon>Metazoa</taxon>
        <taxon>Spiralia</taxon>
        <taxon>Lophotrochozoa</taxon>
        <taxon>Mollusca</taxon>
        <taxon>Gastropoda</taxon>
        <taxon>Heterobranchia</taxon>
        <taxon>Euthyneura</taxon>
        <taxon>Panpulmonata</taxon>
        <taxon>Sacoglossa</taxon>
        <taxon>Placobranchoidea</taxon>
        <taxon>Plakobranchidae</taxon>
        <taxon>Elysia</taxon>
    </lineage>
</organism>
<dbReference type="AlphaFoldDB" id="A0AAE1AG70"/>
<evidence type="ECO:0000313" key="2">
    <source>
        <dbReference type="Proteomes" id="UP001283361"/>
    </source>
</evidence>
<name>A0AAE1AG70_9GAST</name>
<protein>
    <submittedName>
        <fullName evidence="1">Uncharacterized protein</fullName>
    </submittedName>
</protein>
<comment type="caution">
    <text evidence="1">The sequence shown here is derived from an EMBL/GenBank/DDBJ whole genome shotgun (WGS) entry which is preliminary data.</text>
</comment>
<gene>
    <name evidence="1" type="ORF">RRG08_045488</name>
</gene>
<evidence type="ECO:0000313" key="1">
    <source>
        <dbReference type="EMBL" id="KAK3786102.1"/>
    </source>
</evidence>
<reference evidence="1" key="1">
    <citation type="journal article" date="2023" name="G3 (Bethesda)">
        <title>A reference genome for the long-term kleptoplast-retaining sea slug Elysia crispata morphotype clarki.</title>
        <authorList>
            <person name="Eastman K.E."/>
            <person name="Pendleton A.L."/>
            <person name="Shaikh M.A."/>
            <person name="Suttiyut T."/>
            <person name="Ogas R."/>
            <person name="Tomko P."/>
            <person name="Gavelis G."/>
            <person name="Widhalm J.R."/>
            <person name="Wisecaver J.H."/>
        </authorList>
    </citation>
    <scope>NUCLEOTIDE SEQUENCE</scope>
    <source>
        <strain evidence="1">ECLA1</strain>
    </source>
</reference>
<dbReference type="EMBL" id="JAWDGP010002014">
    <property type="protein sequence ID" value="KAK3786102.1"/>
    <property type="molecule type" value="Genomic_DNA"/>
</dbReference>
<proteinExistence type="predicted"/>
<keyword evidence="2" id="KW-1185">Reference proteome</keyword>
<sequence length="83" mass="9364">MKCMSVFGNVLIDEVHWPEYWRSDLILHGTVSPRPPRFTIKFKGQGGIGRIFSISSHRSPNIQADVWCEGTINIELLPAAQGR</sequence>